<proteinExistence type="predicted"/>
<evidence type="ECO:0000256" key="1">
    <source>
        <dbReference type="SAM" id="Phobius"/>
    </source>
</evidence>
<gene>
    <name evidence="2" type="ORF">AFUS01_LOCUS47292</name>
</gene>
<evidence type="ECO:0000313" key="3">
    <source>
        <dbReference type="Proteomes" id="UP000708208"/>
    </source>
</evidence>
<keyword evidence="3" id="KW-1185">Reference proteome</keyword>
<feature type="transmembrane region" description="Helical" evidence="1">
    <location>
        <begin position="56"/>
        <end position="79"/>
    </location>
</feature>
<name>A0A8J2LLW8_9HEXA</name>
<keyword evidence="1" id="KW-0812">Transmembrane</keyword>
<sequence length="337" mass="38191">MENSESVNSALRYAASKETAWDITHTDVYMPMLSISELSASDLKLNEQWIIQRKRIIYFLTMLTIAAVFLCAVSMIYVLPQMYGDSDEDQLAPLLVKDWNLNSIQEISNSVLLEDEMSPEGSKGFPTLQFEDVDALVALSSQNNDNEAYVYCVLSAQEEYQKFRDSCNAVIFRGTDDGNLTHYIPEGFHVNDIVYVRVTSPLSEKFVQDITTTFPNIQKLTVSIDKICYGSEEKDRNNLPELNLPELETLEIVNATLCPLTSWLLNKWNLPLIETISINQADILPSVCESLRGFLQKHNETLLSVQFIDCFLGDCSVADLHHNLTIIQKNQRKVSTL</sequence>
<comment type="caution">
    <text evidence="2">The sequence shown here is derived from an EMBL/GenBank/DDBJ whole genome shotgun (WGS) entry which is preliminary data.</text>
</comment>
<organism evidence="2 3">
    <name type="scientific">Allacma fusca</name>
    <dbReference type="NCBI Taxonomy" id="39272"/>
    <lineage>
        <taxon>Eukaryota</taxon>
        <taxon>Metazoa</taxon>
        <taxon>Ecdysozoa</taxon>
        <taxon>Arthropoda</taxon>
        <taxon>Hexapoda</taxon>
        <taxon>Collembola</taxon>
        <taxon>Symphypleona</taxon>
        <taxon>Sminthuridae</taxon>
        <taxon>Allacma</taxon>
    </lineage>
</organism>
<keyword evidence="1" id="KW-0472">Membrane</keyword>
<dbReference type="Proteomes" id="UP000708208">
    <property type="component" value="Unassembled WGS sequence"/>
</dbReference>
<evidence type="ECO:0000313" key="2">
    <source>
        <dbReference type="EMBL" id="CAG7838308.1"/>
    </source>
</evidence>
<keyword evidence="1" id="KW-1133">Transmembrane helix</keyword>
<accession>A0A8J2LLW8</accession>
<protein>
    <submittedName>
        <fullName evidence="2">Uncharacterized protein</fullName>
    </submittedName>
</protein>
<reference evidence="2" key="1">
    <citation type="submission" date="2021-06" db="EMBL/GenBank/DDBJ databases">
        <authorList>
            <person name="Hodson N. C."/>
            <person name="Mongue J. A."/>
            <person name="Jaron S. K."/>
        </authorList>
    </citation>
    <scope>NUCLEOTIDE SEQUENCE</scope>
</reference>
<dbReference type="EMBL" id="CAJVCH010571702">
    <property type="protein sequence ID" value="CAG7838308.1"/>
    <property type="molecule type" value="Genomic_DNA"/>
</dbReference>
<dbReference type="AlphaFoldDB" id="A0A8J2LLW8"/>